<dbReference type="AlphaFoldDB" id="A0A699GKY4"/>
<name>A0A699GKY4_TANCI</name>
<accession>A0A699GKY4</accession>
<sequence>MRCGGICFHCKHDTNPNSLNFSDYPPQSQYETNICELCGNDAHYGYDCPPHVPFVYNQNPCFDQNFDNNFPRTSPSFPQQNLCYENYRGPHATFQCQPMNQNFYNYNSFSFDQIQPPQYPVIHHPPQETSEEILQARENLMKSIQTFLKKFNRISFRENPKNRPAFYDNDDEHSIQYKEYLENSSNAIAPVLPTKEPDNSLSMGDEHLSTISITKSDEVIKSSVENLVPIPSKFEDFSDNESKCDVPFCDDFTTFSNPLFDSNDDLSSSDDESFSVEDVLKENFRIYPNPLFDNEIISSKIDPHHFNVESALIESFLNRDILMISYPKIDSFLEEFFGELAHIDLVPPGINKADFDPEEEIHLIEELFNDPLPLFENESSNFDHHDDLSFPRPPPEPPDVEAFFDFKPDTGVLTTKVLKGISEHYVLMPNILPTLLTLDPVLDFTPFYDSLGSENKIFDLGIFIEVQSERLLSREEFSISFIRDPLYLVFDTLLSIAPDLEASRARGFVHRPLELQSLAYGNLIS</sequence>
<reference evidence="1" key="1">
    <citation type="journal article" date="2019" name="Sci. Rep.">
        <title>Draft genome of Tanacetum cinerariifolium, the natural source of mosquito coil.</title>
        <authorList>
            <person name="Yamashiro T."/>
            <person name="Shiraishi A."/>
            <person name="Satake H."/>
            <person name="Nakayama K."/>
        </authorList>
    </citation>
    <scope>NUCLEOTIDE SEQUENCE</scope>
</reference>
<comment type="caution">
    <text evidence="1">The sequence shown here is derived from an EMBL/GenBank/DDBJ whole genome shotgun (WGS) entry which is preliminary data.</text>
</comment>
<evidence type="ECO:0000313" key="1">
    <source>
        <dbReference type="EMBL" id="GEU29932.1"/>
    </source>
</evidence>
<dbReference type="EMBL" id="BKCJ010000113">
    <property type="protein sequence ID" value="GEU29932.1"/>
    <property type="molecule type" value="Genomic_DNA"/>
</dbReference>
<proteinExistence type="predicted"/>
<protein>
    <recommendedName>
        <fullName evidence="2">Reverse transcriptase domain-containing protein</fullName>
    </recommendedName>
</protein>
<evidence type="ECO:0008006" key="2">
    <source>
        <dbReference type="Google" id="ProtNLM"/>
    </source>
</evidence>
<gene>
    <name evidence="1" type="ORF">Tci_001910</name>
</gene>
<organism evidence="1">
    <name type="scientific">Tanacetum cinerariifolium</name>
    <name type="common">Dalmatian daisy</name>
    <name type="synonym">Chrysanthemum cinerariifolium</name>
    <dbReference type="NCBI Taxonomy" id="118510"/>
    <lineage>
        <taxon>Eukaryota</taxon>
        <taxon>Viridiplantae</taxon>
        <taxon>Streptophyta</taxon>
        <taxon>Embryophyta</taxon>
        <taxon>Tracheophyta</taxon>
        <taxon>Spermatophyta</taxon>
        <taxon>Magnoliopsida</taxon>
        <taxon>eudicotyledons</taxon>
        <taxon>Gunneridae</taxon>
        <taxon>Pentapetalae</taxon>
        <taxon>asterids</taxon>
        <taxon>campanulids</taxon>
        <taxon>Asterales</taxon>
        <taxon>Asteraceae</taxon>
        <taxon>Asteroideae</taxon>
        <taxon>Anthemideae</taxon>
        <taxon>Anthemidinae</taxon>
        <taxon>Tanacetum</taxon>
    </lineage>
</organism>